<gene>
    <name evidence="1" type="ORF">BKK50_11165</name>
</gene>
<dbReference type="RefSeq" id="WP_077418193.1">
    <property type="nucleotide sequence ID" value="NZ_MLHJ01000135.1"/>
</dbReference>
<keyword evidence="1" id="KW-0067">ATP-binding</keyword>
<dbReference type="OrthoDB" id="8606643at2"/>
<name>A0A1V3IEI6_9PAST</name>
<keyword evidence="1" id="KW-0547">Nucleotide-binding</keyword>
<accession>A0A1V3IEI6</accession>
<proteinExistence type="predicted"/>
<organism evidence="1 2">
    <name type="scientific">Rodentibacter rarus</name>
    <dbReference type="NCBI Taxonomy" id="1908260"/>
    <lineage>
        <taxon>Bacteria</taxon>
        <taxon>Pseudomonadati</taxon>
        <taxon>Pseudomonadota</taxon>
        <taxon>Gammaproteobacteria</taxon>
        <taxon>Pasteurellales</taxon>
        <taxon>Pasteurellaceae</taxon>
        <taxon>Rodentibacter</taxon>
    </lineage>
</organism>
<reference evidence="1 2" key="1">
    <citation type="submission" date="2016-10" db="EMBL/GenBank/DDBJ databases">
        <title>Rodentibacter gen. nov. and new species.</title>
        <authorList>
            <person name="Christensen H."/>
        </authorList>
    </citation>
    <scope>NUCLEOTIDE SEQUENCE [LARGE SCALE GENOMIC DNA]</scope>
    <source>
        <strain evidence="1 2">CCUG17206</strain>
    </source>
</reference>
<dbReference type="GO" id="GO:0005524">
    <property type="term" value="F:ATP binding"/>
    <property type="evidence" value="ECO:0007669"/>
    <property type="project" value="UniProtKB-KW"/>
</dbReference>
<sequence length="232" mass="26291">MSIATLILGESGTGKSTSLRNLDPNKTLLIQSIHKPLPFRPKGWQVFDGAKGNIFVTDNADEICHYMAKTRRDIIVIDDYQYIMANEFMRRGMEKGYDKFTDIGMNAWKICDLATKLPPNKRVYILAHTQSDDFGRTKIKTIGKMLDEKITLEGMFTICLRTQVKDGMYQFTTQNNGSDTVKSPMGLFEHPVINNDLAEIDRIICDYYEISSAEESAVEKTNENPTEPTGEN</sequence>
<comment type="caution">
    <text evidence="1">The sequence shown here is derived from an EMBL/GenBank/DDBJ whole genome shotgun (WGS) entry which is preliminary data.</text>
</comment>
<dbReference type="AlphaFoldDB" id="A0A1V3IEI6"/>
<protein>
    <submittedName>
        <fullName evidence="1">ATP-binding protein</fullName>
    </submittedName>
</protein>
<dbReference type="STRING" id="1908260.BKK50_11165"/>
<keyword evidence="2" id="KW-1185">Reference proteome</keyword>
<evidence type="ECO:0000313" key="1">
    <source>
        <dbReference type="EMBL" id="OOF38983.1"/>
    </source>
</evidence>
<dbReference type="Proteomes" id="UP000189433">
    <property type="component" value="Unassembled WGS sequence"/>
</dbReference>
<dbReference type="EMBL" id="MLHJ01000135">
    <property type="protein sequence ID" value="OOF38983.1"/>
    <property type="molecule type" value="Genomic_DNA"/>
</dbReference>
<evidence type="ECO:0000313" key="2">
    <source>
        <dbReference type="Proteomes" id="UP000189433"/>
    </source>
</evidence>